<dbReference type="PATRIC" id="fig|1121477.3.peg.390"/>
<evidence type="ECO:0000313" key="1">
    <source>
        <dbReference type="EMBL" id="KKB77291.1"/>
    </source>
</evidence>
<accession>A0A0F5L4F2</accession>
<dbReference type="EMBL" id="LAJF01000137">
    <property type="protein sequence ID" value="KKB77291.1"/>
    <property type="molecule type" value="Genomic_DNA"/>
</dbReference>
<dbReference type="Proteomes" id="UP000033608">
    <property type="component" value="Unassembled WGS sequence"/>
</dbReference>
<protein>
    <submittedName>
        <fullName evidence="1">Uncharacterized protein</fullName>
    </submittedName>
</protein>
<organism evidence="1 2">
    <name type="scientific">Devosia limi DSM 17137</name>
    <dbReference type="NCBI Taxonomy" id="1121477"/>
    <lineage>
        <taxon>Bacteria</taxon>
        <taxon>Pseudomonadati</taxon>
        <taxon>Pseudomonadota</taxon>
        <taxon>Alphaproteobacteria</taxon>
        <taxon>Hyphomicrobiales</taxon>
        <taxon>Devosiaceae</taxon>
        <taxon>Devosia</taxon>
    </lineage>
</organism>
<comment type="caution">
    <text evidence="1">The sequence shown here is derived from an EMBL/GenBank/DDBJ whole genome shotgun (WGS) entry which is preliminary data.</text>
</comment>
<proteinExistence type="predicted"/>
<keyword evidence="2" id="KW-1185">Reference proteome</keyword>
<sequence>MFINVLPLGSVPAPHSAGGFAPAAPSTSALSIISLLEKITGMQHDLLSTSISILELNPQLR</sequence>
<evidence type="ECO:0000313" key="2">
    <source>
        <dbReference type="Proteomes" id="UP000033608"/>
    </source>
</evidence>
<reference evidence="1 2" key="1">
    <citation type="submission" date="2015-03" db="EMBL/GenBank/DDBJ databases">
        <authorList>
            <person name="Hassan Y.I."/>
            <person name="Lepp D."/>
            <person name="Zhou T."/>
        </authorList>
    </citation>
    <scope>NUCLEOTIDE SEQUENCE [LARGE SCALE GENOMIC DNA]</scope>
    <source>
        <strain evidence="1 2">DSM 17137</strain>
    </source>
</reference>
<dbReference type="AlphaFoldDB" id="A0A0F5L4F2"/>
<name>A0A0F5L4F2_9HYPH</name>
<gene>
    <name evidence="1" type="ORF">VW29_18145</name>
</gene>